<evidence type="ECO:0000256" key="4">
    <source>
        <dbReference type="ARBA" id="ARBA00023002"/>
    </source>
</evidence>
<keyword evidence="4" id="KW-0560">Oxidoreductase</keyword>
<dbReference type="PANTHER" id="PTHR24305:SF235">
    <property type="entry name" value="CYTOCHROME P450 MONOOXYGENASE APDB-RELATED"/>
    <property type="match status" value="1"/>
</dbReference>
<keyword evidence="3" id="KW-0479">Metal-binding</keyword>
<comment type="similarity">
    <text evidence="2">Belongs to the cytochrome P450 family.</text>
</comment>
<evidence type="ECO:0000313" key="7">
    <source>
        <dbReference type="Proteomes" id="UP000256690"/>
    </source>
</evidence>
<dbReference type="GeneID" id="38121549"/>
<dbReference type="RefSeq" id="XP_026598270.1">
    <property type="nucleotide sequence ID" value="XM_026753195.1"/>
</dbReference>
<dbReference type="InterPro" id="IPR036396">
    <property type="entry name" value="Cyt_P450_sf"/>
</dbReference>
<dbReference type="AlphaFoldDB" id="A0A3D8QAV1"/>
<evidence type="ECO:0000256" key="1">
    <source>
        <dbReference type="ARBA" id="ARBA00001971"/>
    </source>
</evidence>
<proteinExistence type="inferred from homology"/>
<protein>
    <recommendedName>
        <fullName evidence="8">Cytochrome P450</fullName>
    </recommendedName>
</protein>
<evidence type="ECO:0000256" key="3">
    <source>
        <dbReference type="ARBA" id="ARBA00022723"/>
    </source>
</evidence>
<evidence type="ECO:0000256" key="2">
    <source>
        <dbReference type="ARBA" id="ARBA00010617"/>
    </source>
</evidence>
<sequence>MVACTALVLALVVATLVYLLYNYSRLKSIPGPVLAAFTDIWRTIAQRSSPSEYGRFLLELHQKYGAVVRLGPAVVSLSNVEDIAKAYHTQLLDEASQLDLHGQPSEHREDQLEDVVDNALCNLVRTLRRYRVVNLTILRFFAEEIITELVGNSYLHPAASHTSSQSQPSPSLFGTMEEILLRGPVSLLKRDRLSCYGILGDVSASISATDPAQPRGFGTVHKFVDRMPLGCAFAMSIQDITDTFVLLFPLLLNSPGVLRKLRNEIENMPMFRNRAIIPSSRDVTGLFYLDAVFKEAMRLVLLQRQSREIRLSSGLRSNENLPHGTVFSWHPGVVLTMDSIFGDDAHMFRPERWLTSDRPRRVLMEEYLLPFTICRAYYPKLEDGWLQLKKTVVVLLREFDDVSCLHRSARDPGNNRDAHDEAY</sequence>
<dbReference type="EMBL" id="PVWQ01000022">
    <property type="protein sequence ID" value="RDW58973.1"/>
    <property type="molecule type" value="Genomic_DNA"/>
</dbReference>
<evidence type="ECO:0008006" key="8">
    <source>
        <dbReference type="Google" id="ProtNLM"/>
    </source>
</evidence>
<dbReference type="Proteomes" id="UP000256690">
    <property type="component" value="Unassembled WGS sequence"/>
</dbReference>
<dbReference type="GO" id="GO:0044550">
    <property type="term" value="P:secondary metabolite biosynthetic process"/>
    <property type="evidence" value="ECO:0007669"/>
    <property type="project" value="UniProtKB-ARBA"/>
</dbReference>
<dbReference type="SUPFAM" id="SSF48264">
    <property type="entry name" value="Cytochrome P450"/>
    <property type="match status" value="1"/>
</dbReference>
<dbReference type="GO" id="GO:0016705">
    <property type="term" value="F:oxidoreductase activity, acting on paired donors, with incorporation or reduction of molecular oxygen"/>
    <property type="evidence" value="ECO:0007669"/>
    <property type="project" value="InterPro"/>
</dbReference>
<gene>
    <name evidence="6" type="ORF">DSM5745_11179</name>
</gene>
<evidence type="ECO:0000313" key="6">
    <source>
        <dbReference type="EMBL" id="RDW58973.1"/>
    </source>
</evidence>
<dbReference type="STRING" id="1810919.A0A3D8QAV1"/>
<dbReference type="GO" id="GO:0020037">
    <property type="term" value="F:heme binding"/>
    <property type="evidence" value="ECO:0007669"/>
    <property type="project" value="InterPro"/>
</dbReference>
<evidence type="ECO:0000256" key="5">
    <source>
        <dbReference type="ARBA" id="ARBA00023004"/>
    </source>
</evidence>
<dbReference type="InterPro" id="IPR050121">
    <property type="entry name" value="Cytochrome_P450_monoxygenase"/>
</dbReference>
<dbReference type="GO" id="GO:0005506">
    <property type="term" value="F:iron ion binding"/>
    <property type="evidence" value="ECO:0007669"/>
    <property type="project" value="InterPro"/>
</dbReference>
<dbReference type="Gene3D" id="1.10.630.10">
    <property type="entry name" value="Cytochrome P450"/>
    <property type="match status" value="2"/>
</dbReference>
<reference evidence="6 7" key="1">
    <citation type="journal article" date="2018" name="IMA Fungus">
        <title>IMA Genome-F 9: Draft genome sequence of Annulohypoxylon stygium, Aspergillus mulundensis, Berkeleyomyces basicola (syn. Thielaviopsis basicola), Ceratocystis smalleyi, two Cercospora beticola strains, Coleophoma cylindrospora, Fusarium fracticaudum, Phialophora cf. hyalina, and Morchella septimelata.</title>
        <authorList>
            <person name="Wingfield B.D."/>
            <person name="Bills G.F."/>
            <person name="Dong Y."/>
            <person name="Huang W."/>
            <person name="Nel W.J."/>
            <person name="Swalarsk-Parry B.S."/>
            <person name="Vaghefi N."/>
            <person name="Wilken P.M."/>
            <person name="An Z."/>
            <person name="de Beer Z.W."/>
            <person name="De Vos L."/>
            <person name="Chen L."/>
            <person name="Duong T.A."/>
            <person name="Gao Y."/>
            <person name="Hammerbacher A."/>
            <person name="Kikkert J.R."/>
            <person name="Li Y."/>
            <person name="Li H."/>
            <person name="Li K."/>
            <person name="Li Q."/>
            <person name="Liu X."/>
            <person name="Ma X."/>
            <person name="Naidoo K."/>
            <person name="Pethybridge S.J."/>
            <person name="Sun J."/>
            <person name="Steenkamp E.T."/>
            <person name="van der Nest M.A."/>
            <person name="van Wyk S."/>
            <person name="Wingfield M.J."/>
            <person name="Xiong C."/>
            <person name="Yue Q."/>
            <person name="Zhang X."/>
        </authorList>
    </citation>
    <scope>NUCLEOTIDE SEQUENCE [LARGE SCALE GENOMIC DNA]</scope>
    <source>
        <strain evidence="6 7">DSM 5745</strain>
    </source>
</reference>
<dbReference type="InterPro" id="IPR001128">
    <property type="entry name" value="Cyt_P450"/>
</dbReference>
<dbReference type="OrthoDB" id="3934656at2759"/>
<comment type="cofactor">
    <cofactor evidence="1">
        <name>heme</name>
        <dbReference type="ChEBI" id="CHEBI:30413"/>
    </cofactor>
</comment>
<keyword evidence="7" id="KW-1185">Reference proteome</keyword>
<name>A0A3D8QAV1_9EURO</name>
<dbReference type="PANTHER" id="PTHR24305">
    <property type="entry name" value="CYTOCHROME P450"/>
    <property type="match status" value="1"/>
</dbReference>
<accession>A0A3D8QAV1</accession>
<keyword evidence="5" id="KW-0408">Iron</keyword>
<comment type="caution">
    <text evidence="6">The sequence shown here is derived from an EMBL/GenBank/DDBJ whole genome shotgun (WGS) entry which is preliminary data.</text>
</comment>
<dbReference type="GO" id="GO:0004497">
    <property type="term" value="F:monooxygenase activity"/>
    <property type="evidence" value="ECO:0007669"/>
    <property type="project" value="InterPro"/>
</dbReference>
<organism evidence="6 7">
    <name type="scientific">Aspergillus mulundensis</name>
    <dbReference type="NCBI Taxonomy" id="1810919"/>
    <lineage>
        <taxon>Eukaryota</taxon>
        <taxon>Fungi</taxon>
        <taxon>Dikarya</taxon>
        <taxon>Ascomycota</taxon>
        <taxon>Pezizomycotina</taxon>
        <taxon>Eurotiomycetes</taxon>
        <taxon>Eurotiomycetidae</taxon>
        <taxon>Eurotiales</taxon>
        <taxon>Aspergillaceae</taxon>
        <taxon>Aspergillus</taxon>
        <taxon>Aspergillus subgen. Nidulantes</taxon>
    </lineage>
</organism>
<dbReference type="Pfam" id="PF00067">
    <property type="entry name" value="p450"/>
    <property type="match status" value="1"/>
</dbReference>